<feature type="transmembrane region" description="Helical" evidence="1">
    <location>
        <begin position="163"/>
        <end position="183"/>
    </location>
</feature>
<keyword evidence="1" id="KW-0812">Transmembrane</keyword>
<keyword evidence="1" id="KW-1133">Transmembrane helix</keyword>
<protein>
    <submittedName>
        <fullName evidence="2">Uncharacterized protein</fullName>
    </submittedName>
</protein>
<dbReference type="OrthoDB" id="720569at2759"/>
<organism evidence="2 3">
    <name type="scientific">Miscanthus lutarioriparius</name>
    <dbReference type="NCBI Taxonomy" id="422564"/>
    <lineage>
        <taxon>Eukaryota</taxon>
        <taxon>Viridiplantae</taxon>
        <taxon>Streptophyta</taxon>
        <taxon>Embryophyta</taxon>
        <taxon>Tracheophyta</taxon>
        <taxon>Spermatophyta</taxon>
        <taxon>Magnoliopsida</taxon>
        <taxon>Liliopsida</taxon>
        <taxon>Poales</taxon>
        <taxon>Poaceae</taxon>
        <taxon>PACMAD clade</taxon>
        <taxon>Panicoideae</taxon>
        <taxon>Andropogonodae</taxon>
        <taxon>Andropogoneae</taxon>
        <taxon>Saccharinae</taxon>
        <taxon>Miscanthus</taxon>
    </lineage>
</organism>
<keyword evidence="3" id="KW-1185">Reference proteome</keyword>
<sequence>MDPVPPIDVEAAAAAAARPSWRQEIARVTVGWAGTAGAGAARRVSWAAALFALGCAAAGLALFAMTLPADDSRLLELGPAAPTTLAEMAGLRTASQGLLLAASTQVLAATMGLLVPARLVAVFAYILGWFTADHATDVLQMLVACHGTTADDDIWSHYRLFRVMLWVFIYEPIVVASLALFGLRR</sequence>
<evidence type="ECO:0000313" key="3">
    <source>
        <dbReference type="Proteomes" id="UP000604825"/>
    </source>
</evidence>
<evidence type="ECO:0000313" key="2">
    <source>
        <dbReference type="EMBL" id="CAD6210314.1"/>
    </source>
</evidence>
<comment type="caution">
    <text evidence="2">The sequence shown here is derived from an EMBL/GenBank/DDBJ whole genome shotgun (WGS) entry which is preliminary data.</text>
</comment>
<dbReference type="AlphaFoldDB" id="A0A811MTX0"/>
<keyword evidence="1" id="KW-0472">Membrane</keyword>
<dbReference type="EMBL" id="CAJGYO010000002">
    <property type="protein sequence ID" value="CAD6210314.1"/>
    <property type="molecule type" value="Genomic_DNA"/>
</dbReference>
<feature type="transmembrane region" description="Helical" evidence="1">
    <location>
        <begin position="46"/>
        <end position="67"/>
    </location>
</feature>
<name>A0A811MTX0_9POAL</name>
<evidence type="ECO:0000256" key="1">
    <source>
        <dbReference type="SAM" id="Phobius"/>
    </source>
</evidence>
<accession>A0A811MTX0</accession>
<proteinExistence type="predicted"/>
<reference evidence="2" key="1">
    <citation type="submission" date="2020-10" db="EMBL/GenBank/DDBJ databases">
        <authorList>
            <person name="Han B."/>
            <person name="Lu T."/>
            <person name="Zhao Q."/>
            <person name="Huang X."/>
            <person name="Zhao Y."/>
        </authorList>
    </citation>
    <scope>NUCLEOTIDE SEQUENCE</scope>
</reference>
<dbReference type="Proteomes" id="UP000604825">
    <property type="component" value="Unassembled WGS sequence"/>
</dbReference>
<feature type="transmembrane region" description="Helical" evidence="1">
    <location>
        <begin position="106"/>
        <end position="132"/>
    </location>
</feature>
<gene>
    <name evidence="2" type="ORF">NCGR_LOCUS6420</name>
</gene>